<evidence type="ECO:0008006" key="3">
    <source>
        <dbReference type="Google" id="ProtNLM"/>
    </source>
</evidence>
<accession>A0A9D5KC95</accession>
<reference evidence="1" key="1">
    <citation type="submission" date="2019-11" db="EMBL/GenBank/DDBJ databases">
        <title>Microbial mats filling the niche in hypersaline microbial mats.</title>
        <authorList>
            <person name="Wong H.L."/>
            <person name="Macleod F.I."/>
            <person name="White R.A. III"/>
            <person name="Burns B.P."/>
        </authorList>
    </citation>
    <scope>NUCLEOTIDE SEQUENCE</scope>
    <source>
        <strain evidence="1">Bin_327</strain>
    </source>
</reference>
<dbReference type="AlphaFoldDB" id="A0A9D5KC95"/>
<proteinExistence type="predicted"/>
<comment type="caution">
    <text evidence="1">The sequence shown here is derived from an EMBL/GenBank/DDBJ whole genome shotgun (WGS) entry which is preliminary data.</text>
</comment>
<dbReference type="EMBL" id="WJKJ01000329">
    <property type="protein sequence ID" value="MBD3365524.1"/>
    <property type="molecule type" value="Genomic_DNA"/>
</dbReference>
<evidence type="ECO:0000313" key="2">
    <source>
        <dbReference type="Proteomes" id="UP000630660"/>
    </source>
</evidence>
<name>A0A9D5KC95_UNCW3</name>
<organism evidence="1 2">
    <name type="scientific">candidate division WOR-3 bacterium</name>
    <dbReference type="NCBI Taxonomy" id="2052148"/>
    <lineage>
        <taxon>Bacteria</taxon>
        <taxon>Bacteria division WOR-3</taxon>
    </lineage>
</organism>
<gene>
    <name evidence="1" type="ORF">GF359_09955</name>
</gene>
<protein>
    <recommendedName>
        <fullName evidence="3">Outer membrane protein beta-barrel domain-containing protein</fullName>
    </recommendedName>
</protein>
<sequence>MNSFLLTLVVISAPWHFGIKGGWSAGLYGWNAETGTYENPNSHCLVIASRPAILPPGFGRFGFSLEDERSIGYTLDLGIHYKNYYVDAHVENIPYDHIHGVDTMDIDTVIPYVHVQGAGGVQKTLVLGNGRLHIPLGVQLTYNYFIPALTQNLVDTYAEDLTEMLRKDLFSALDWINDPYLIIQYVDEHKMGLRFNFGLMGAIVNSPHFNWLAGVNLDWNVFFGRNRNDIVLYPEFGLSTGFVF</sequence>
<dbReference type="Proteomes" id="UP000630660">
    <property type="component" value="Unassembled WGS sequence"/>
</dbReference>
<evidence type="ECO:0000313" key="1">
    <source>
        <dbReference type="EMBL" id="MBD3365524.1"/>
    </source>
</evidence>